<dbReference type="SMART" id="SM01119">
    <property type="entry name" value="D-ser_dehydrat"/>
    <property type="match status" value="1"/>
</dbReference>
<dbReference type="GO" id="GO:0008721">
    <property type="term" value="F:D-serine ammonia-lyase activity"/>
    <property type="evidence" value="ECO:0007669"/>
    <property type="project" value="TreeGrafter"/>
</dbReference>
<protein>
    <recommendedName>
        <fullName evidence="3">D-serine dehydratase-like domain-containing protein</fullName>
    </recommendedName>
</protein>
<dbReference type="InterPro" id="IPR001608">
    <property type="entry name" value="Ala_racemase_N"/>
</dbReference>
<sequence length="370" mass="41342">MLKDKNWYQINNVEDIISPSLVVFPKRIEANIKLMIQIAGGTDSLRPHIKTHKIAEIINMQLNHGITKFKCATIAEAELLAKCGAQDILLAMQPIGVNIERFFELIEQYPNSSLSTIVDNEESIIKINSAALKKELVISLWLDINSGMNRTGIKPNNEATLLYQKIDLSSNLVAKGLHVYDGHIRESDFNLRKEICDKDFDLVLELKNMIELLGIKIQTIVAGGTPTFPIHVKRDDIEVSPGTSLLWDQRYAGAFKDLKFFHAAVLVGSIVSKPSEDLICLNLGHKSVASEMDFPRLKLLNMKNLKQVSHSEEHLVVECNGSDEYSVGTICYAIPTHICPTVPKYEKVLTVIDGEVTGDWKVAARDHSTK</sequence>
<dbReference type="InterPro" id="IPR042208">
    <property type="entry name" value="D-ser_dehydrat-like_sf"/>
</dbReference>
<dbReference type="AlphaFoldDB" id="A0A381PFP4"/>
<dbReference type="CDD" id="cd06821">
    <property type="entry name" value="PLPDE_III_D-TA"/>
    <property type="match status" value="1"/>
</dbReference>
<evidence type="ECO:0000256" key="1">
    <source>
        <dbReference type="ARBA" id="ARBA00005323"/>
    </source>
</evidence>
<evidence type="ECO:0000313" key="4">
    <source>
        <dbReference type="EMBL" id="SUZ65825.1"/>
    </source>
</evidence>
<dbReference type="Gene3D" id="2.40.37.20">
    <property type="entry name" value="D-serine dehydratase-like domain"/>
    <property type="match status" value="1"/>
</dbReference>
<dbReference type="GO" id="GO:0036088">
    <property type="term" value="P:D-serine catabolic process"/>
    <property type="evidence" value="ECO:0007669"/>
    <property type="project" value="TreeGrafter"/>
</dbReference>
<proteinExistence type="inferred from homology"/>
<dbReference type="EMBL" id="UINC01000969">
    <property type="protein sequence ID" value="SUZ65825.1"/>
    <property type="molecule type" value="Genomic_DNA"/>
</dbReference>
<dbReference type="InterPro" id="IPR051466">
    <property type="entry name" value="D-amino_acid_metab_enzyme"/>
</dbReference>
<dbReference type="PANTHER" id="PTHR28004:SF2">
    <property type="entry name" value="D-SERINE DEHYDRATASE"/>
    <property type="match status" value="1"/>
</dbReference>
<dbReference type="InterPro" id="IPR026956">
    <property type="entry name" value="D-ser_dehydrat-like_dom"/>
</dbReference>
<dbReference type="Pfam" id="PF14031">
    <property type="entry name" value="D-ser_dehydrat"/>
    <property type="match status" value="1"/>
</dbReference>
<accession>A0A381PFP4</accession>
<dbReference type="Gene3D" id="3.20.20.10">
    <property type="entry name" value="Alanine racemase"/>
    <property type="match status" value="1"/>
</dbReference>
<reference evidence="4" key="1">
    <citation type="submission" date="2018-05" db="EMBL/GenBank/DDBJ databases">
        <authorList>
            <person name="Lanie J.A."/>
            <person name="Ng W.-L."/>
            <person name="Kazmierczak K.M."/>
            <person name="Andrzejewski T.M."/>
            <person name="Davidsen T.M."/>
            <person name="Wayne K.J."/>
            <person name="Tettelin H."/>
            <person name="Glass J.I."/>
            <person name="Rusch D."/>
            <person name="Podicherti R."/>
            <person name="Tsui H.-C.T."/>
            <person name="Winkler M.E."/>
        </authorList>
    </citation>
    <scope>NUCLEOTIDE SEQUENCE</scope>
</reference>
<evidence type="ECO:0000259" key="3">
    <source>
        <dbReference type="SMART" id="SM01119"/>
    </source>
</evidence>
<evidence type="ECO:0000256" key="2">
    <source>
        <dbReference type="ARBA" id="ARBA00023239"/>
    </source>
</evidence>
<organism evidence="4">
    <name type="scientific">marine metagenome</name>
    <dbReference type="NCBI Taxonomy" id="408172"/>
    <lineage>
        <taxon>unclassified sequences</taxon>
        <taxon>metagenomes</taxon>
        <taxon>ecological metagenomes</taxon>
    </lineage>
</organism>
<comment type="similarity">
    <text evidence="1">Belongs to the DSD1 family.</text>
</comment>
<feature type="domain" description="D-serine dehydratase-like" evidence="3">
    <location>
        <begin position="263"/>
        <end position="353"/>
    </location>
</feature>
<gene>
    <name evidence="4" type="ORF">METZ01_LOCUS18679</name>
</gene>
<name>A0A381PFP4_9ZZZZ</name>
<dbReference type="SUPFAM" id="SSF51419">
    <property type="entry name" value="PLP-binding barrel"/>
    <property type="match status" value="1"/>
</dbReference>
<dbReference type="Pfam" id="PF01168">
    <property type="entry name" value="Ala_racemase_N"/>
    <property type="match status" value="1"/>
</dbReference>
<keyword evidence="2" id="KW-0456">Lyase</keyword>
<dbReference type="PANTHER" id="PTHR28004">
    <property type="entry name" value="ZGC:162816-RELATED"/>
    <property type="match status" value="1"/>
</dbReference>
<dbReference type="InterPro" id="IPR029066">
    <property type="entry name" value="PLP-binding_barrel"/>
</dbReference>